<sequence length="101" mass="11856">MSMVYVKKFICALRDIDKFTCNTLISSCCTIVEPHERTETCYIHVGVRVDYDFEHHGLPCLEYQRGPKYKSAETRDEEKCFKNGVVHRLKEYSRSRPSIFA</sequence>
<evidence type="ECO:0000313" key="2">
    <source>
        <dbReference type="Proteomes" id="UP000031668"/>
    </source>
</evidence>
<protein>
    <submittedName>
        <fullName evidence="1">Uncharacterized protein</fullName>
    </submittedName>
</protein>
<reference evidence="1 2" key="1">
    <citation type="journal article" date="2014" name="Genome Biol. Evol.">
        <title>The genome of the myxosporean Thelohanellus kitauei shows adaptations to nutrient acquisition within its fish host.</title>
        <authorList>
            <person name="Yang Y."/>
            <person name="Xiong J."/>
            <person name="Zhou Z."/>
            <person name="Huo F."/>
            <person name="Miao W."/>
            <person name="Ran C."/>
            <person name="Liu Y."/>
            <person name="Zhang J."/>
            <person name="Feng J."/>
            <person name="Wang M."/>
            <person name="Wang M."/>
            <person name="Wang L."/>
            <person name="Yao B."/>
        </authorList>
    </citation>
    <scope>NUCLEOTIDE SEQUENCE [LARGE SCALE GENOMIC DNA]</scope>
    <source>
        <strain evidence="1">Wuqing</strain>
    </source>
</reference>
<dbReference type="AlphaFoldDB" id="A0A0C2M4H6"/>
<proteinExistence type="predicted"/>
<comment type="caution">
    <text evidence="1">The sequence shown here is derived from an EMBL/GenBank/DDBJ whole genome shotgun (WGS) entry which is preliminary data.</text>
</comment>
<evidence type="ECO:0000313" key="1">
    <source>
        <dbReference type="EMBL" id="KII61950.1"/>
    </source>
</evidence>
<dbReference type="Proteomes" id="UP000031668">
    <property type="component" value="Unassembled WGS sequence"/>
</dbReference>
<name>A0A0C2M4H6_THEKT</name>
<dbReference type="EMBL" id="JWZT01005174">
    <property type="protein sequence ID" value="KII61950.1"/>
    <property type="molecule type" value="Genomic_DNA"/>
</dbReference>
<keyword evidence="2" id="KW-1185">Reference proteome</keyword>
<organism evidence="1 2">
    <name type="scientific">Thelohanellus kitauei</name>
    <name type="common">Myxosporean</name>
    <dbReference type="NCBI Taxonomy" id="669202"/>
    <lineage>
        <taxon>Eukaryota</taxon>
        <taxon>Metazoa</taxon>
        <taxon>Cnidaria</taxon>
        <taxon>Myxozoa</taxon>
        <taxon>Myxosporea</taxon>
        <taxon>Bivalvulida</taxon>
        <taxon>Platysporina</taxon>
        <taxon>Myxobolidae</taxon>
        <taxon>Thelohanellus</taxon>
    </lineage>
</organism>
<gene>
    <name evidence="1" type="ORF">RF11_06959</name>
</gene>
<accession>A0A0C2M4H6</accession>